<dbReference type="InterPro" id="IPR006906">
    <property type="entry name" value="Timeless_N"/>
</dbReference>
<keyword evidence="7" id="KW-1185">Reference proteome</keyword>
<dbReference type="PANTHER" id="PTHR22940">
    <property type="entry name" value="TIMEOUT/TIMELESS-2"/>
    <property type="match status" value="1"/>
</dbReference>
<comment type="caution">
    <text evidence="6">The sequence shown here is derived from an EMBL/GenBank/DDBJ whole genome shotgun (WGS) entry which is preliminary data.</text>
</comment>
<evidence type="ECO:0000313" key="7">
    <source>
        <dbReference type="Proteomes" id="UP000265703"/>
    </source>
</evidence>
<evidence type="ECO:0000256" key="2">
    <source>
        <dbReference type="ARBA" id="ARBA00022880"/>
    </source>
</evidence>
<organism evidence="6 7">
    <name type="scientific">Glomus cerebriforme</name>
    <dbReference type="NCBI Taxonomy" id="658196"/>
    <lineage>
        <taxon>Eukaryota</taxon>
        <taxon>Fungi</taxon>
        <taxon>Fungi incertae sedis</taxon>
        <taxon>Mucoromycota</taxon>
        <taxon>Glomeromycotina</taxon>
        <taxon>Glomeromycetes</taxon>
        <taxon>Glomerales</taxon>
        <taxon>Glomeraceae</taxon>
        <taxon>Glomus</taxon>
    </lineage>
</organism>
<dbReference type="GO" id="GO:0000076">
    <property type="term" value="P:DNA replication checkpoint signaling"/>
    <property type="evidence" value="ECO:0007669"/>
    <property type="project" value="TreeGrafter"/>
</dbReference>
<dbReference type="GO" id="GO:0003677">
    <property type="term" value="F:DNA binding"/>
    <property type="evidence" value="ECO:0007669"/>
    <property type="project" value="TreeGrafter"/>
</dbReference>
<keyword evidence="3" id="KW-0539">Nucleus</keyword>
<dbReference type="GO" id="GO:0043111">
    <property type="term" value="P:replication fork arrest"/>
    <property type="evidence" value="ECO:0007669"/>
    <property type="project" value="TreeGrafter"/>
</dbReference>
<keyword evidence="4" id="KW-0131">Cell cycle</keyword>
<accession>A0A397T5N1</accession>
<dbReference type="Pfam" id="PF04821">
    <property type="entry name" value="TIMELESS"/>
    <property type="match status" value="1"/>
</dbReference>
<protein>
    <recommendedName>
        <fullName evidence="5">Timeless N-terminal domain-containing protein</fullName>
    </recommendedName>
</protein>
<dbReference type="InterPro" id="IPR044998">
    <property type="entry name" value="Timeless"/>
</dbReference>
<sequence>MIYKERECFITLYKLEFMESRLFPLLLLNNRLEDNSQREISRICVELFTRMTKIYPINKNLTDLPFLKINSAYKELFILNISIIRNIRNMLQWHLKLVNRSNDNKKFIHLLLLICRNLLAIKDAPGSGNLTVNEKLKSHFDLIVLFCNENLIELFIIMASDQKEAVWHTLIFEIFYHILEHNSSKDLFIDPRMEASSKGVKLMEQVKNKQDETRKKFSKVCPKVWIDTKKGYEKPVDIRQTWQETPKFGSVRLKEKVENGQEILSETLNKKKRVVLDDQTRKCMKTTSLKIITSNAFKVLISTIQKEIKAKFDKPDINKIIAHYLYLVDYILNFRIFFLRDEVLLSNVNEVSGISQVQPAVTIETFEWTFSLLVKRESEENPSRILQYAFKCLKNMLSTIRQVALNESNREHILSILKYIYDNEAYANRILDLLKNIENLTFKEQKALLSAVHTYLEVLDHYEGMTQLFDGFQRKFVSDEVIKNYCKVLEEYSKLDDEELNCIVEFFYRIWYKYDLERMFYKITIVFIFNRILGDLGHRQRLSLAQHELMSFILNISNKLLSELSKNPLLYVELLYPKSSEDC</sequence>
<reference evidence="6 7" key="1">
    <citation type="submission" date="2018-06" db="EMBL/GenBank/DDBJ databases">
        <title>Comparative genomics reveals the genomic features of Rhizophagus irregularis, R. cerebriforme, R. diaphanum and Gigaspora rosea, and their symbiotic lifestyle signature.</title>
        <authorList>
            <person name="Morin E."/>
            <person name="San Clemente H."/>
            <person name="Chen E.C.H."/>
            <person name="De La Providencia I."/>
            <person name="Hainaut M."/>
            <person name="Kuo A."/>
            <person name="Kohler A."/>
            <person name="Murat C."/>
            <person name="Tang N."/>
            <person name="Roy S."/>
            <person name="Loubradou J."/>
            <person name="Henrissat B."/>
            <person name="Grigoriev I.V."/>
            <person name="Corradi N."/>
            <person name="Roux C."/>
            <person name="Martin F.M."/>
        </authorList>
    </citation>
    <scope>NUCLEOTIDE SEQUENCE [LARGE SCALE GENOMIC DNA]</scope>
    <source>
        <strain evidence="6 7">DAOM 227022</strain>
    </source>
</reference>
<dbReference type="GO" id="GO:0031298">
    <property type="term" value="C:replication fork protection complex"/>
    <property type="evidence" value="ECO:0007669"/>
    <property type="project" value="TreeGrafter"/>
</dbReference>
<evidence type="ECO:0000259" key="5">
    <source>
        <dbReference type="Pfam" id="PF04821"/>
    </source>
</evidence>
<gene>
    <name evidence="6" type="ORF">C1645_7248</name>
</gene>
<keyword evidence="2" id="KW-0236">DNA replication inhibitor</keyword>
<dbReference type="OrthoDB" id="310853at2759"/>
<evidence type="ECO:0000256" key="4">
    <source>
        <dbReference type="ARBA" id="ARBA00023306"/>
    </source>
</evidence>
<evidence type="ECO:0000256" key="3">
    <source>
        <dbReference type="ARBA" id="ARBA00023242"/>
    </source>
</evidence>
<dbReference type="AlphaFoldDB" id="A0A397T5N1"/>
<evidence type="ECO:0000256" key="1">
    <source>
        <dbReference type="ARBA" id="ARBA00004123"/>
    </source>
</evidence>
<dbReference type="Proteomes" id="UP000265703">
    <property type="component" value="Unassembled WGS sequence"/>
</dbReference>
<dbReference type="PANTHER" id="PTHR22940:SF4">
    <property type="entry name" value="PROTEIN TIMELESS HOMOLOG"/>
    <property type="match status" value="1"/>
</dbReference>
<feature type="domain" description="Timeless N-terminal" evidence="5">
    <location>
        <begin position="5"/>
        <end position="213"/>
    </location>
</feature>
<name>A0A397T5N1_9GLOM</name>
<dbReference type="GO" id="GO:0006281">
    <property type="term" value="P:DNA repair"/>
    <property type="evidence" value="ECO:0007669"/>
    <property type="project" value="TreeGrafter"/>
</dbReference>
<dbReference type="EMBL" id="QKYT01000101">
    <property type="protein sequence ID" value="RIA93578.1"/>
    <property type="molecule type" value="Genomic_DNA"/>
</dbReference>
<proteinExistence type="predicted"/>
<evidence type="ECO:0000313" key="6">
    <source>
        <dbReference type="EMBL" id="RIA93578.1"/>
    </source>
</evidence>
<comment type="subcellular location">
    <subcellularLocation>
        <location evidence="1">Nucleus</location>
    </subcellularLocation>
</comment>